<dbReference type="AlphaFoldDB" id="A0A1B2EXV1"/>
<dbReference type="PROSITE" id="PS51186">
    <property type="entry name" value="GNAT"/>
    <property type="match status" value="1"/>
</dbReference>
<dbReference type="Gene3D" id="3.40.630.30">
    <property type="match status" value="1"/>
</dbReference>
<protein>
    <submittedName>
        <fullName evidence="4">GCN5 family acetyltransferase</fullName>
    </submittedName>
</protein>
<feature type="domain" description="N-acetyltransferase" evidence="3">
    <location>
        <begin position="3"/>
        <end position="158"/>
    </location>
</feature>
<dbReference type="InterPro" id="IPR016181">
    <property type="entry name" value="Acyl_CoA_acyltransferase"/>
</dbReference>
<dbReference type="Pfam" id="PF00583">
    <property type="entry name" value="Acetyltransf_1"/>
    <property type="match status" value="1"/>
</dbReference>
<dbReference type="CDD" id="cd04301">
    <property type="entry name" value="NAT_SF"/>
    <property type="match status" value="1"/>
</dbReference>
<reference evidence="4" key="1">
    <citation type="submission" date="2016-07" db="EMBL/GenBank/DDBJ databases">
        <title>Microvirga ossetica sp. nov. a new species of rhizobia isolated from root nodules of the legume species Vicia alpestris Steven originated from North Ossetia region in the Caucasus.</title>
        <authorList>
            <person name="Safronova V.I."/>
            <person name="Kuznetsova I.G."/>
            <person name="Sazanova A.L."/>
            <person name="Belimov A."/>
            <person name="Andronov E."/>
            <person name="Osledkin Y.S."/>
            <person name="Onishchuk O.P."/>
            <person name="Kurchak O.N."/>
            <person name="Shaposhnikov A.I."/>
            <person name="Willems A."/>
            <person name="Tikhonovich I.A."/>
        </authorList>
    </citation>
    <scope>NUCLEOTIDE SEQUENCE [LARGE SCALE GENOMIC DNA]</scope>
    <source>
        <strain evidence="4">V5/3M</strain>
        <plasmid evidence="4">unnamed2</plasmid>
    </source>
</reference>
<organism evidence="4">
    <name type="scientific">Microvirga ossetica</name>
    <dbReference type="NCBI Taxonomy" id="1882682"/>
    <lineage>
        <taxon>Bacteria</taxon>
        <taxon>Pseudomonadati</taxon>
        <taxon>Pseudomonadota</taxon>
        <taxon>Alphaproteobacteria</taxon>
        <taxon>Hyphomicrobiales</taxon>
        <taxon>Methylobacteriaceae</taxon>
        <taxon>Microvirga</taxon>
    </lineage>
</organism>
<evidence type="ECO:0000313" key="4">
    <source>
        <dbReference type="EMBL" id="ANY84762.1"/>
    </source>
</evidence>
<dbReference type="GO" id="GO:0016747">
    <property type="term" value="F:acyltransferase activity, transferring groups other than amino-acyl groups"/>
    <property type="evidence" value="ECO:0007669"/>
    <property type="project" value="InterPro"/>
</dbReference>
<dbReference type="OrthoDB" id="510731at2"/>
<dbReference type="InterPro" id="IPR050832">
    <property type="entry name" value="Bact_Acetyltransf"/>
</dbReference>
<accession>A0A1B2EXV1</accession>
<dbReference type="SUPFAM" id="SSF55729">
    <property type="entry name" value="Acyl-CoA N-acyltransferases (Nat)"/>
    <property type="match status" value="1"/>
</dbReference>
<geneLocation type="plasmid" evidence="4">
    <name>unnamed2</name>
</geneLocation>
<keyword evidence="2" id="KW-0012">Acyltransferase</keyword>
<evidence type="ECO:0000259" key="3">
    <source>
        <dbReference type="PROSITE" id="PS51186"/>
    </source>
</evidence>
<keyword evidence="4" id="KW-0614">Plasmid</keyword>
<dbReference type="PANTHER" id="PTHR43877">
    <property type="entry name" value="AMINOALKYLPHOSPHONATE N-ACETYLTRANSFERASE-RELATED-RELATED"/>
    <property type="match status" value="1"/>
</dbReference>
<gene>
    <name evidence="4" type="ORF">BB934_37625</name>
</gene>
<evidence type="ECO:0000256" key="2">
    <source>
        <dbReference type="ARBA" id="ARBA00023315"/>
    </source>
</evidence>
<sequence>MTPEIRPATSADAEACGRIIFEAFRAIADQHGFSWDFPSAEAGTQLAETFIATPSIYGVVAELDGRVVGSNFVAEGDPIRGIGPITVDPAVQGSGIGRRLMEAALERAGDAMGVRLVQDAFNTRSMPLYASLGFDVREPLLLMRGTPRSGPDLGFSVRPMAAGDVGACTDLCSSVHGVARTHELQEALRVFTPFVVEREGRITGYLSAATFWLMNHGVAETELDMRALLVGAGAMRAEPLSLLLPTRQANLFRWCLHQGMRAIKPMTLMTMGHYQEPRGCCFPSVLY</sequence>
<proteinExistence type="predicted"/>
<evidence type="ECO:0000256" key="1">
    <source>
        <dbReference type="ARBA" id="ARBA00022679"/>
    </source>
</evidence>
<dbReference type="KEGG" id="moc:BB934_37625"/>
<dbReference type="EMBL" id="CP016619">
    <property type="protein sequence ID" value="ANY84762.1"/>
    <property type="molecule type" value="Genomic_DNA"/>
</dbReference>
<name>A0A1B2EXV1_9HYPH</name>
<keyword evidence="1 4" id="KW-0808">Transferase</keyword>
<dbReference type="InterPro" id="IPR000182">
    <property type="entry name" value="GNAT_dom"/>
</dbReference>